<name>A0A9K3LLK2_9STRA</name>
<keyword evidence="2" id="KW-0472">Membrane</keyword>
<dbReference type="Proteomes" id="UP000693970">
    <property type="component" value="Unassembled WGS sequence"/>
</dbReference>
<feature type="transmembrane region" description="Helical" evidence="2">
    <location>
        <begin position="260"/>
        <end position="284"/>
    </location>
</feature>
<feature type="region of interest" description="Disordered" evidence="1">
    <location>
        <begin position="1"/>
        <end position="102"/>
    </location>
</feature>
<feature type="transmembrane region" description="Helical" evidence="2">
    <location>
        <begin position="138"/>
        <end position="166"/>
    </location>
</feature>
<feature type="compositionally biased region" description="Low complexity" evidence="1">
    <location>
        <begin position="45"/>
        <end position="60"/>
    </location>
</feature>
<reference evidence="3" key="1">
    <citation type="journal article" date="2021" name="Sci. Rep.">
        <title>Diploid genomic architecture of Nitzschia inconspicua, an elite biomass production diatom.</title>
        <authorList>
            <person name="Oliver A."/>
            <person name="Podell S."/>
            <person name="Pinowska A."/>
            <person name="Traller J.C."/>
            <person name="Smith S.R."/>
            <person name="McClure R."/>
            <person name="Beliaev A."/>
            <person name="Bohutskyi P."/>
            <person name="Hill E.A."/>
            <person name="Rabines A."/>
            <person name="Zheng H."/>
            <person name="Allen L.Z."/>
            <person name="Kuo A."/>
            <person name="Grigoriev I.V."/>
            <person name="Allen A.E."/>
            <person name="Hazlebeck D."/>
            <person name="Allen E.E."/>
        </authorList>
    </citation>
    <scope>NUCLEOTIDE SEQUENCE</scope>
    <source>
        <strain evidence="3">Hildebrandi</strain>
    </source>
</reference>
<dbReference type="AlphaFoldDB" id="A0A9K3LLK2"/>
<evidence type="ECO:0000313" key="3">
    <source>
        <dbReference type="EMBL" id="KAG7363933.1"/>
    </source>
</evidence>
<keyword evidence="2" id="KW-0812">Transmembrane</keyword>
<evidence type="ECO:0000256" key="2">
    <source>
        <dbReference type="SAM" id="Phobius"/>
    </source>
</evidence>
<accession>A0A9K3LLK2</accession>
<reference evidence="3" key="2">
    <citation type="submission" date="2021-04" db="EMBL/GenBank/DDBJ databases">
        <authorList>
            <person name="Podell S."/>
        </authorList>
    </citation>
    <scope>NUCLEOTIDE SEQUENCE</scope>
    <source>
        <strain evidence="3">Hildebrandi</strain>
    </source>
</reference>
<dbReference type="EMBL" id="JAGRRH010000009">
    <property type="protein sequence ID" value="KAG7363933.1"/>
    <property type="molecule type" value="Genomic_DNA"/>
</dbReference>
<protein>
    <submittedName>
        <fullName evidence="3">COPI associated protein</fullName>
    </submittedName>
</protein>
<organism evidence="3 4">
    <name type="scientific">Nitzschia inconspicua</name>
    <dbReference type="NCBI Taxonomy" id="303405"/>
    <lineage>
        <taxon>Eukaryota</taxon>
        <taxon>Sar</taxon>
        <taxon>Stramenopiles</taxon>
        <taxon>Ochrophyta</taxon>
        <taxon>Bacillariophyta</taxon>
        <taxon>Bacillariophyceae</taxon>
        <taxon>Bacillariophycidae</taxon>
        <taxon>Bacillariales</taxon>
        <taxon>Bacillariaceae</taxon>
        <taxon>Nitzschia</taxon>
    </lineage>
</organism>
<feature type="compositionally biased region" description="Polar residues" evidence="1">
    <location>
        <begin position="83"/>
        <end position="95"/>
    </location>
</feature>
<keyword evidence="4" id="KW-1185">Reference proteome</keyword>
<keyword evidence="2" id="KW-1133">Transmembrane helix</keyword>
<dbReference type="OrthoDB" id="41983at2759"/>
<gene>
    <name evidence="3" type="ORF">IV203_037135</name>
</gene>
<comment type="caution">
    <text evidence="3">The sequence shown here is derived from an EMBL/GenBank/DDBJ whole genome shotgun (WGS) entry which is preliminary data.</text>
</comment>
<feature type="transmembrane region" description="Helical" evidence="2">
    <location>
        <begin position="200"/>
        <end position="221"/>
    </location>
</feature>
<proteinExistence type="predicted"/>
<feature type="transmembrane region" description="Helical" evidence="2">
    <location>
        <begin position="172"/>
        <end position="188"/>
    </location>
</feature>
<sequence>MGLSFFQGNRTTTKKTGGRNVNRKNNTDAATAEGPATDYQQFSTSSPISNPSIPVAVPIAYVPPPTSSSSAPHQQQKQKHIVPTSNAGAATNSRSAGGRLGNRNHATAMTIANEELDHNIRLGLRSTFGARTLLHKAFIVLSILTILTAINNIIAHTLSLLIYGRYEDPMEQILRVFTIGWYFLVILIETNRSALVQQSFVFQHWAARGIFYVFLGVLSAVEYDVGSQNYGSYRDRYNRYSYGQRNFVIYIPSGEDAFELYVFATGITMLLIGLVYTLLGACCLHERYQRLQAQFEQRQRLATTGQQPSFPSDHRYP</sequence>
<evidence type="ECO:0000256" key="1">
    <source>
        <dbReference type="SAM" id="MobiDB-lite"/>
    </source>
</evidence>
<dbReference type="PANTHER" id="PTHR34965:SF1">
    <property type="entry name" value="OS07G0118300 PROTEIN"/>
    <property type="match status" value="1"/>
</dbReference>
<evidence type="ECO:0000313" key="4">
    <source>
        <dbReference type="Proteomes" id="UP000693970"/>
    </source>
</evidence>
<dbReference type="PANTHER" id="PTHR34965">
    <property type="entry name" value="OS07G0118300 PROTEIN"/>
    <property type="match status" value="1"/>
</dbReference>